<dbReference type="AlphaFoldDB" id="G4YL86"/>
<sequence length="144" mass="15968">MSRADEASGSDFASSSDEEGQQVRATRRAFVVCEVFPTLEEAQIGIDVLDGFHYKYKHNYGNAGNGTRIYCCMSHVNCPKRLRLSKVEGEAQDESGAQFVLEETDMHGDEDQDTQRRGIHGVLKREIDSILFAALDKRSAGSCC</sequence>
<gene>
    <name evidence="2" type="ORF">PHYSODRAFT_323445</name>
</gene>
<feature type="region of interest" description="Disordered" evidence="1">
    <location>
        <begin position="1"/>
        <end position="20"/>
    </location>
</feature>
<evidence type="ECO:0008006" key="4">
    <source>
        <dbReference type="Google" id="ProtNLM"/>
    </source>
</evidence>
<dbReference type="EMBL" id="JH159151">
    <property type="protein sequence ID" value="EGZ30001.1"/>
    <property type="molecule type" value="Genomic_DNA"/>
</dbReference>
<proteinExistence type="predicted"/>
<dbReference type="SMR" id="G4YL86"/>
<keyword evidence="3" id="KW-1185">Reference proteome</keyword>
<evidence type="ECO:0000256" key="1">
    <source>
        <dbReference type="SAM" id="MobiDB-lite"/>
    </source>
</evidence>
<evidence type="ECO:0000313" key="3">
    <source>
        <dbReference type="Proteomes" id="UP000002640"/>
    </source>
</evidence>
<dbReference type="Proteomes" id="UP000002640">
    <property type="component" value="Unassembled WGS sequence"/>
</dbReference>
<protein>
    <recommendedName>
        <fullName evidence="4">Transposase MuDR plant domain-containing protein</fullName>
    </recommendedName>
</protein>
<dbReference type="GeneID" id="20644957"/>
<accession>G4YL86</accession>
<dbReference type="InParanoid" id="G4YL86"/>
<name>G4YL86_PHYSP</name>
<dbReference type="KEGG" id="psoj:PHYSODRAFT_323445"/>
<dbReference type="RefSeq" id="XP_009517276.1">
    <property type="nucleotide sequence ID" value="XM_009518981.1"/>
</dbReference>
<organism evidence="2 3">
    <name type="scientific">Phytophthora sojae (strain P6497)</name>
    <name type="common">Soybean stem and root rot agent</name>
    <name type="synonym">Phytophthora megasperma f. sp. glycines</name>
    <dbReference type="NCBI Taxonomy" id="1094619"/>
    <lineage>
        <taxon>Eukaryota</taxon>
        <taxon>Sar</taxon>
        <taxon>Stramenopiles</taxon>
        <taxon>Oomycota</taxon>
        <taxon>Peronosporomycetes</taxon>
        <taxon>Peronosporales</taxon>
        <taxon>Peronosporaceae</taxon>
        <taxon>Phytophthora</taxon>
    </lineage>
</organism>
<reference evidence="2 3" key="1">
    <citation type="journal article" date="2006" name="Science">
        <title>Phytophthora genome sequences uncover evolutionary origins and mechanisms of pathogenesis.</title>
        <authorList>
            <person name="Tyler B.M."/>
            <person name="Tripathy S."/>
            <person name="Zhang X."/>
            <person name="Dehal P."/>
            <person name="Jiang R.H."/>
            <person name="Aerts A."/>
            <person name="Arredondo F.D."/>
            <person name="Baxter L."/>
            <person name="Bensasson D."/>
            <person name="Beynon J.L."/>
            <person name="Chapman J."/>
            <person name="Damasceno C.M."/>
            <person name="Dorrance A.E."/>
            <person name="Dou D."/>
            <person name="Dickerman A.W."/>
            <person name="Dubchak I.L."/>
            <person name="Garbelotto M."/>
            <person name="Gijzen M."/>
            <person name="Gordon S.G."/>
            <person name="Govers F."/>
            <person name="Grunwald N.J."/>
            <person name="Huang W."/>
            <person name="Ivors K.L."/>
            <person name="Jones R.W."/>
            <person name="Kamoun S."/>
            <person name="Krampis K."/>
            <person name="Lamour K.H."/>
            <person name="Lee M.K."/>
            <person name="McDonald W.H."/>
            <person name="Medina M."/>
            <person name="Meijer H.J."/>
            <person name="Nordberg E.K."/>
            <person name="Maclean D.J."/>
            <person name="Ospina-Giraldo M.D."/>
            <person name="Morris P.F."/>
            <person name="Phuntumart V."/>
            <person name="Putnam N.H."/>
            <person name="Rash S."/>
            <person name="Rose J.K."/>
            <person name="Sakihama Y."/>
            <person name="Salamov A.A."/>
            <person name="Savidor A."/>
            <person name="Scheuring C.F."/>
            <person name="Smith B.M."/>
            <person name="Sobral B.W."/>
            <person name="Terry A."/>
            <person name="Torto-Alalibo T.A."/>
            <person name="Win J."/>
            <person name="Xu Z."/>
            <person name="Zhang H."/>
            <person name="Grigoriev I.V."/>
            <person name="Rokhsar D.S."/>
            <person name="Boore J.L."/>
        </authorList>
    </citation>
    <scope>NUCLEOTIDE SEQUENCE [LARGE SCALE GENOMIC DNA]</scope>
    <source>
        <strain evidence="2 3">P6497</strain>
    </source>
</reference>
<evidence type="ECO:0000313" key="2">
    <source>
        <dbReference type="EMBL" id="EGZ30001.1"/>
    </source>
</evidence>